<dbReference type="InterPro" id="IPR036388">
    <property type="entry name" value="WH-like_DNA-bd_sf"/>
</dbReference>
<accession>A0A091B2U0</accession>
<feature type="binding site" evidence="12">
    <location>
        <position position="106"/>
    </location>
    <ligand>
        <name>Fe cation</name>
        <dbReference type="ChEBI" id="CHEBI:24875"/>
    </ligand>
</feature>
<comment type="similarity">
    <text evidence="2 13">Belongs to the Fur family.</text>
</comment>
<evidence type="ECO:0000313" key="15">
    <source>
        <dbReference type="Proteomes" id="UP000029393"/>
    </source>
</evidence>
<evidence type="ECO:0000256" key="12">
    <source>
        <dbReference type="PIRSR" id="PIRSR602481-2"/>
    </source>
</evidence>
<evidence type="ECO:0000256" key="3">
    <source>
        <dbReference type="ARBA" id="ARBA00011738"/>
    </source>
</evidence>
<evidence type="ECO:0000313" key="14">
    <source>
        <dbReference type="EMBL" id="KFN46918.1"/>
    </source>
</evidence>
<keyword evidence="5 13" id="KW-0963">Cytoplasm</keyword>
<gene>
    <name evidence="13" type="primary">fur</name>
    <name evidence="14" type="ORF">N787_01080</name>
</gene>
<keyword evidence="15" id="KW-1185">Reference proteome</keyword>
<evidence type="ECO:0000256" key="1">
    <source>
        <dbReference type="ARBA" id="ARBA00004496"/>
    </source>
</evidence>
<sequence length="135" mass="15394">MESTDLRKAGLKVTHPRIRILDVLETSSPRHLTAEDIYRQLLENGDDIGLATVYRVLTQFEAAGLVLKHNFEGGQAVYELDRGQHHDHMVDVDTGKIIEFTSPEIERLQHEIAAKHGYVIEEHALVLYVRAKKKK</sequence>
<dbReference type="EMBL" id="AVCK01000012">
    <property type="protein sequence ID" value="KFN46918.1"/>
    <property type="molecule type" value="Genomic_DNA"/>
</dbReference>
<dbReference type="AlphaFoldDB" id="A0A091B2U0"/>
<evidence type="ECO:0000256" key="9">
    <source>
        <dbReference type="ARBA" id="ARBA00023015"/>
    </source>
</evidence>
<name>A0A091B2U0_9GAMM</name>
<dbReference type="PANTHER" id="PTHR33202">
    <property type="entry name" value="ZINC UPTAKE REGULATION PROTEIN"/>
    <property type="match status" value="1"/>
</dbReference>
<feature type="binding site" evidence="12">
    <location>
        <position position="85"/>
    </location>
    <ligand>
        <name>Fe cation</name>
        <dbReference type="ChEBI" id="CHEBI:24875"/>
    </ligand>
</feature>
<comment type="cofactor">
    <cofactor evidence="12">
        <name>Mn(2+)</name>
        <dbReference type="ChEBI" id="CHEBI:29035"/>
    </cofactor>
    <cofactor evidence="12">
        <name>Fe(2+)</name>
        <dbReference type="ChEBI" id="CHEBI:29033"/>
    </cofactor>
    <text evidence="12">Binds 1 Mn(2+) or Fe(2+) ion per subunit.</text>
</comment>
<keyword evidence="11 13" id="KW-0804">Transcription</keyword>
<dbReference type="FunFam" id="1.10.10.10:FF:000007">
    <property type="entry name" value="Ferric uptake regulation protein"/>
    <property type="match status" value="1"/>
</dbReference>
<dbReference type="PANTHER" id="PTHR33202:SF2">
    <property type="entry name" value="FERRIC UPTAKE REGULATION PROTEIN"/>
    <property type="match status" value="1"/>
</dbReference>
<dbReference type="PATRIC" id="fig|1384056.3.peg.846"/>
<keyword evidence="7 12" id="KW-0479">Metal-binding</keyword>
<comment type="subunit">
    <text evidence="3 13">Homodimer.</text>
</comment>
<evidence type="ECO:0000256" key="13">
    <source>
        <dbReference type="RuleBase" id="RU364037"/>
    </source>
</evidence>
<keyword evidence="10 13" id="KW-0238">DNA-binding</keyword>
<feature type="binding site" evidence="12">
    <location>
        <position position="123"/>
    </location>
    <ligand>
        <name>Fe cation</name>
        <dbReference type="ChEBI" id="CHEBI:24875"/>
    </ligand>
</feature>
<keyword evidence="12 13" id="KW-0408">Iron</keyword>
<dbReference type="GO" id="GO:0008270">
    <property type="term" value="F:zinc ion binding"/>
    <property type="evidence" value="ECO:0007669"/>
    <property type="project" value="TreeGrafter"/>
</dbReference>
<comment type="subcellular location">
    <subcellularLocation>
        <location evidence="1 13">Cytoplasm</location>
    </subcellularLocation>
</comment>
<dbReference type="GO" id="GO:0045892">
    <property type="term" value="P:negative regulation of DNA-templated transcription"/>
    <property type="evidence" value="ECO:0007669"/>
    <property type="project" value="TreeGrafter"/>
</dbReference>
<dbReference type="GO" id="GO:1900705">
    <property type="term" value="P:negative regulation of siderophore biosynthetic process"/>
    <property type="evidence" value="ECO:0007669"/>
    <property type="project" value="TreeGrafter"/>
</dbReference>
<evidence type="ECO:0000256" key="8">
    <source>
        <dbReference type="ARBA" id="ARBA00022833"/>
    </source>
</evidence>
<evidence type="ECO:0000256" key="10">
    <source>
        <dbReference type="ARBA" id="ARBA00023125"/>
    </source>
</evidence>
<organism evidence="14 15">
    <name type="scientific">Arenimonas metalli CF5-1</name>
    <dbReference type="NCBI Taxonomy" id="1384056"/>
    <lineage>
        <taxon>Bacteria</taxon>
        <taxon>Pseudomonadati</taxon>
        <taxon>Pseudomonadota</taxon>
        <taxon>Gammaproteobacteria</taxon>
        <taxon>Lysobacterales</taxon>
        <taxon>Lysobacteraceae</taxon>
        <taxon>Arenimonas</taxon>
    </lineage>
</organism>
<protein>
    <recommendedName>
        <fullName evidence="4 13">Ferric uptake regulation protein</fullName>
    </recommendedName>
</protein>
<keyword evidence="9 13" id="KW-0805">Transcription regulation</keyword>
<dbReference type="eggNOG" id="COG0735">
    <property type="taxonomic scope" value="Bacteria"/>
</dbReference>
<dbReference type="Gene3D" id="3.30.1490.190">
    <property type="match status" value="1"/>
</dbReference>
<dbReference type="Gene3D" id="1.10.10.10">
    <property type="entry name" value="Winged helix-like DNA-binding domain superfamily/Winged helix DNA-binding domain"/>
    <property type="match status" value="1"/>
</dbReference>
<keyword evidence="8 13" id="KW-0862">Zinc</keyword>
<dbReference type="Pfam" id="PF01475">
    <property type="entry name" value="FUR"/>
    <property type="match status" value="1"/>
</dbReference>
<dbReference type="STRING" id="1384056.N787_01080"/>
<evidence type="ECO:0000256" key="6">
    <source>
        <dbReference type="ARBA" id="ARBA00022491"/>
    </source>
</evidence>
<keyword evidence="6 13" id="KW-0678">Repressor</keyword>
<dbReference type="OrthoDB" id="8659436at2"/>
<dbReference type="GO" id="GO:0005829">
    <property type="term" value="C:cytosol"/>
    <property type="evidence" value="ECO:0007669"/>
    <property type="project" value="TreeGrafter"/>
</dbReference>
<evidence type="ECO:0000256" key="7">
    <source>
        <dbReference type="ARBA" id="ARBA00022723"/>
    </source>
</evidence>
<dbReference type="InterPro" id="IPR002481">
    <property type="entry name" value="FUR"/>
</dbReference>
<dbReference type="NCBIfam" id="NF006999">
    <property type="entry name" value="PRK09462.1"/>
    <property type="match status" value="1"/>
</dbReference>
<dbReference type="GO" id="GO:0000976">
    <property type="term" value="F:transcription cis-regulatory region binding"/>
    <property type="evidence" value="ECO:0007669"/>
    <property type="project" value="TreeGrafter"/>
</dbReference>
<dbReference type="SUPFAM" id="SSF46785">
    <property type="entry name" value="Winged helix' DNA-binding domain"/>
    <property type="match status" value="1"/>
</dbReference>
<dbReference type="Proteomes" id="UP000029393">
    <property type="component" value="Unassembled WGS sequence"/>
</dbReference>
<proteinExistence type="inferred from homology"/>
<dbReference type="GO" id="GO:0003700">
    <property type="term" value="F:DNA-binding transcription factor activity"/>
    <property type="evidence" value="ECO:0007669"/>
    <property type="project" value="UniProtKB-UniRule"/>
</dbReference>
<dbReference type="RefSeq" id="WP_034211001.1">
    <property type="nucleotide sequence ID" value="NZ_AVCK01000012.1"/>
</dbReference>
<feature type="binding site" evidence="12">
    <location>
        <position position="87"/>
    </location>
    <ligand>
        <name>Fe cation</name>
        <dbReference type="ChEBI" id="CHEBI:24875"/>
    </ligand>
</feature>
<evidence type="ECO:0000256" key="2">
    <source>
        <dbReference type="ARBA" id="ARBA00007957"/>
    </source>
</evidence>
<evidence type="ECO:0000256" key="5">
    <source>
        <dbReference type="ARBA" id="ARBA00022490"/>
    </source>
</evidence>
<reference evidence="14 15" key="1">
    <citation type="submission" date="2013-09" db="EMBL/GenBank/DDBJ databases">
        <title>Genome sequencing of Arenimonas metalli.</title>
        <authorList>
            <person name="Chen F."/>
            <person name="Wang G."/>
        </authorList>
    </citation>
    <scope>NUCLEOTIDE SEQUENCE [LARGE SCALE GENOMIC DNA]</scope>
    <source>
        <strain evidence="14 15">CF5-1</strain>
    </source>
</reference>
<dbReference type="InterPro" id="IPR036390">
    <property type="entry name" value="WH_DNA-bd_sf"/>
</dbReference>
<dbReference type="InterPro" id="IPR043135">
    <property type="entry name" value="Fur_C"/>
</dbReference>
<comment type="caution">
    <text evidence="14">The sequence shown here is derived from an EMBL/GenBank/DDBJ whole genome shotgun (WGS) entry which is preliminary data.</text>
</comment>
<evidence type="ECO:0000256" key="4">
    <source>
        <dbReference type="ARBA" id="ARBA00020910"/>
    </source>
</evidence>
<evidence type="ECO:0000256" key="11">
    <source>
        <dbReference type="ARBA" id="ARBA00023163"/>
    </source>
</evidence>
<dbReference type="CDD" id="cd07153">
    <property type="entry name" value="Fur_like"/>
    <property type="match status" value="1"/>
</dbReference>